<dbReference type="Proteomes" id="UP001196870">
    <property type="component" value="Unassembled WGS sequence"/>
</dbReference>
<sequence>MSKSSSKEPRARRGVRTHPPLPSPGGAEAPPASPISIPDRLARLVQLQRERQFCIVSQNRIDRACESFIAGAIGYSTDLTEKERKAKFALASAFRRRVEGKGGAGHPCHANQGGYALSACTPIVANSAAARQAWDSLRAKIEAEMQMLARELPAWRWAEAVSGLSAQGFACIIGETGDLANYETKERVWKRLGLAVIDGIAQQRRTNAEQAAAHGYSPKRRATVWAIADVLLRQQWRGEREGKPAHPIGPYGAVYGRRKAHTVNRDGWTPKHRDNDARRVMSKALIEDLWRVWRGMEPLASMPPSLSLA</sequence>
<reference evidence="3" key="1">
    <citation type="journal article" date="2021" name="Syst. Appl. Microbiol.">
        <title>Roseomonas hellenica sp. nov., isolated from roots of wild-growing Alkanna tinctoria.</title>
        <authorList>
            <person name="Rat A."/>
            <person name="Naranjo H.D."/>
            <person name="Lebbe L."/>
            <person name="Cnockaert M."/>
            <person name="Krigas N."/>
            <person name="Grigoriadou K."/>
            <person name="Maloupa E."/>
            <person name="Willems A."/>
        </authorList>
    </citation>
    <scope>NUCLEOTIDE SEQUENCE [LARGE SCALE GENOMIC DNA]</scope>
    <source>
        <strain evidence="3">LMG 31523</strain>
    </source>
</reference>
<name>A0ABS5F6T3_9PROT</name>
<evidence type="ECO:0000256" key="1">
    <source>
        <dbReference type="SAM" id="MobiDB-lite"/>
    </source>
</evidence>
<evidence type="ECO:0000313" key="2">
    <source>
        <dbReference type="EMBL" id="MBR0668263.1"/>
    </source>
</evidence>
<protein>
    <submittedName>
        <fullName evidence="2">Uncharacterized protein</fullName>
    </submittedName>
</protein>
<evidence type="ECO:0000313" key="3">
    <source>
        <dbReference type="Proteomes" id="UP001196870"/>
    </source>
</evidence>
<feature type="compositionally biased region" description="Basic and acidic residues" evidence="1">
    <location>
        <begin position="1"/>
        <end position="11"/>
    </location>
</feature>
<keyword evidence="3" id="KW-1185">Reference proteome</keyword>
<proteinExistence type="predicted"/>
<dbReference type="EMBL" id="JAAGBB010000052">
    <property type="protein sequence ID" value="MBR0668263.1"/>
    <property type="molecule type" value="Genomic_DNA"/>
</dbReference>
<dbReference type="RefSeq" id="WP_211856041.1">
    <property type="nucleotide sequence ID" value="NZ_JAAGBB010000052.1"/>
</dbReference>
<organism evidence="2 3">
    <name type="scientific">Plastoroseomonas hellenica</name>
    <dbReference type="NCBI Taxonomy" id="2687306"/>
    <lineage>
        <taxon>Bacteria</taxon>
        <taxon>Pseudomonadati</taxon>
        <taxon>Pseudomonadota</taxon>
        <taxon>Alphaproteobacteria</taxon>
        <taxon>Acetobacterales</taxon>
        <taxon>Acetobacteraceae</taxon>
        <taxon>Plastoroseomonas</taxon>
    </lineage>
</organism>
<gene>
    <name evidence="2" type="ORF">GXW71_28180</name>
</gene>
<feature type="compositionally biased region" description="Low complexity" evidence="1">
    <location>
        <begin position="24"/>
        <end position="35"/>
    </location>
</feature>
<comment type="caution">
    <text evidence="2">The sequence shown here is derived from an EMBL/GenBank/DDBJ whole genome shotgun (WGS) entry which is preliminary data.</text>
</comment>
<feature type="region of interest" description="Disordered" evidence="1">
    <location>
        <begin position="1"/>
        <end position="35"/>
    </location>
</feature>
<accession>A0ABS5F6T3</accession>